<gene>
    <name evidence="1" type="ORF">SE18_14835</name>
</gene>
<comment type="caution">
    <text evidence="1">The sequence shown here is derived from an EMBL/GenBank/DDBJ whole genome shotgun (WGS) entry which is preliminary data.</text>
</comment>
<name>A0A0P6XQC6_9CHLR</name>
<protein>
    <submittedName>
        <fullName evidence="1">Uncharacterized protein</fullName>
    </submittedName>
</protein>
<proteinExistence type="predicted"/>
<reference evidence="1 2" key="1">
    <citation type="submission" date="2015-07" db="EMBL/GenBank/DDBJ databases">
        <title>Whole genome sequence of Herpetosiphon geysericola DSM 7119.</title>
        <authorList>
            <person name="Hemp J."/>
            <person name="Ward L.M."/>
            <person name="Pace L.A."/>
            <person name="Fischer W.W."/>
        </authorList>
    </citation>
    <scope>NUCLEOTIDE SEQUENCE [LARGE SCALE GENOMIC DNA]</scope>
    <source>
        <strain evidence="1 2">DSM 7119</strain>
    </source>
</reference>
<evidence type="ECO:0000313" key="1">
    <source>
        <dbReference type="EMBL" id="KPL86134.1"/>
    </source>
</evidence>
<sequence length="76" mass="8460">MSTLINLVGTRLEIQEHLHNGNLAAARNLITNRMLAPWRVAKWLTPAQQAALAAPLPNEPMDQPKREVTQLALELV</sequence>
<dbReference type="AlphaFoldDB" id="A0A0P6XQC6"/>
<dbReference type="RefSeq" id="WP_054535234.1">
    <property type="nucleotide sequence ID" value="NZ_LGKP01000022.1"/>
</dbReference>
<keyword evidence="2" id="KW-1185">Reference proteome</keyword>
<evidence type="ECO:0000313" key="2">
    <source>
        <dbReference type="Proteomes" id="UP000050277"/>
    </source>
</evidence>
<dbReference type="Proteomes" id="UP000050277">
    <property type="component" value="Unassembled WGS sequence"/>
</dbReference>
<dbReference type="STRING" id="70996.SE18_14835"/>
<accession>A0A0P6XQC6</accession>
<organism evidence="1 2">
    <name type="scientific">Herpetosiphon geysericola</name>
    <dbReference type="NCBI Taxonomy" id="70996"/>
    <lineage>
        <taxon>Bacteria</taxon>
        <taxon>Bacillati</taxon>
        <taxon>Chloroflexota</taxon>
        <taxon>Chloroflexia</taxon>
        <taxon>Herpetosiphonales</taxon>
        <taxon>Herpetosiphonaceae</taxon>
        <taxon>Herpetosiphon</taxon>
    </lineage>
</organism>
<dbReference type="EMBL" id="LGKP01000022">
    <property type="protein sequence ID" value="KPL86134.1"/>
    <property type="molecule type" value="Genomic_DNA"/>
</dbReference>